<keyword evidence="1" id="KW-0472">Membrane</keyword>
<gene>
    <name evidence="2" type="ORF">J2750_000252</name>
</gene>
<accession>A0AA90TXD6</accession>
<organism evidence="2 3">
    <name type="scientific">Methanococcoides alaskense</name>
    <dbReference type="NCBI Taxonomy" id="325778"/>
    <lineage>
        <taxon>Archaea</taxon>
        <taxon>Methanobacteriati</taxon>
        <taxon>Methanobacteriota</taxon>
        <taxon>Stenosarchaea group</taxon>
        <taxon>Methanomicrobia</taxon>
        <taxon>Methanosarcinales</taxon>
        <taxon>Methanosarcinaceae</taxon>
        <taxon>Methanococcoides</taxon>
    </lineage>
</organism>
<evidence type="ECO:0000313" key="3">
    <source>
        <dbReference type="Proteomes" id="UP001185015"/>
    </source>
</evidence>
<dbReference type="RefSeq" id="WP_270096364.1">
    <property type="nucleotide sequence ID" value="NZ_JAQFFK010000003.1"/>
</dbReference>
<dbReference type="Proteomes" id="UP001185015">
    <property type="component" value="Unassembled WGS sequence"/>
</dbReference>
<dbReference type="AlphaFoldDB" id="A0AA90TXD6"/>
<name>A0AA90TXD6_9EURY</name>
<proteinExistence type="predicted"/>
<keyword evidence="3" id="KW-1185">Reference proteome</keyword>
<feature type="transmembrane region" description="Helical" evidence="1">
    <location>
        <begin position="12"/>
        <end position="32"/>
    </location>
</feature>
<dbReference type="PROSITE" id="PS51257">
    <property type="entry name" value="PROKAR_LIPOPROTEIN"/>
    <property type="match status" value="1"/>
</dbReference>
<dbReference type="EMBL" id="JAVDQI010000001">
    <property type="protein sequence ID" value="MDR6221820.1"/>
    <property type="molecule type" value="Genomic_DNA"/>
</dbReference>
<sequence>MDFKYIKDLSNIEISKIILILLLIGSMLLAGGCIDSKEPDQQIGELNFILVPEKTQVQEGEIFKIHLMLTNVGNKTINVWKMEEQVSYDINFLFPNGSKVPYECGVISRVPLNNDDLVELHPGQSLNATFNSKCWNLDNGEYILNAVYHTSRGESITKPYWIGMAESNNFTIDVVNGKEPIELAVEDVDNTTGKINIAVSGELEFLSYEDLSDRSDIILIGTVKEVLPSKWNTADGMRPTDDIYDLGWHDVLYTDVIISVGGYLKNPLPEKEVIVRIQGGSDGYVSIDAEDEASFSPLERVFLYLNNDTWTDTKDFGPEHFVVTGASQGKFTLTDDGRVTQFDRSLTLDELLETI</sequence>
<evidence type="ECO:0000256" key="1">
    <source>
        <dbReference type="SAM" id="Phobius"/>
    </source>
</evidence>
<dbReference type="Gene3D" id="2.60.40.2970">
    <property type="match status" value="1"/>
</dbReference>
<keyword evidence="1" id="KW-0812">Transmembrane</keyword>
<comment type="caution">
    <text evidence="2">The sequence shown here is derived from an EMBL/GenBank/DDBJ whole genome shotgun (WGS) entry which is preliminary data.</text>
</comment>
<keyword evidence="1" id="KW-1133">Transmembrane helix</keyword>
<reference evidence="2 3" key="1">
    <citation type="submission" date="2023-07" db="EMBL/GenBank/DDBJ databases">
        <title>Genomic Encyclopedia of Type Strains, Phase IV (KMG-IV): sequencing the most valuable type-strain genomes for metagenomic binning, comparative biology and taxonomic classification.</title>
        <authorList>
            <person name="Goeker M."/>
        </authorList>
    </citation>
    <scope>NUCLEOTIDE SEQUENCE [LARGE SCALE GENOMIC DNA]</scope>
    <source>
        <strain evidence="2 3">DSM 17273</strain>
    </source>
</reference>
<protein>
    <submittedName>
        <fullName evidence="2">Uncharacterized protein</fullName>
    </submittedName>
</protein>
<evidence type="ECO:0000313" key="2">
    <source>
        <dbReference type="EMBL" id="MDR6221820.1"/>
    </source>
</evidence>